<sequence>MAFIRSYFPAKPLLLEKDVADLRDKVFIITGGTGGIGLELAKILYHANATRIYLLSRSSQSGDAAIALVKTSEPPPGMKPRSAGQEDTIRFIALDLGDFSSIKAAAESFLKVESRLDIIWHNAAVMLAPEGSVSKQGHELTFATNVFGPFLLQRFLTPIMLKTTLNPGTAKNSVRVCWAGSGESVPPPGEDGILWDDWKLSSTEFGGFKGRTSRYMQSKAANAILAAEMAKLHPDIISCAFNPGAIKTDIARHAPWFLQVFHNFMSHPVRFGALTELYAGFSDEVAMRNGCFIVPFGRVGTTSPNVEAGIAERDSGKRLWDLCEQIVRDYY</sequence>
<dbReference type="AlphaFoldDB" id="G9N0W2"/>
<dbReference type="RefSeq" id="XP_013953596.1">
    <property type="nucleotide sequence ID" value="XM_014098121.1"/>
</dbReference>
<dbReference type="PANTHER" id="PTHR24320:SF236">
    <property type="entry name" value="SHORT-CHAIN DEHYDROGENASE-RELATED"/>
    <property type="match status" value="1"/>
</dbReference>
<dbReference type="InParanoid" id="G9N0W2"/>
<evidence type="ECO:0008006" key="6">
    <source>
        <dbReference type="Google" id="ProtNLM"/>
    </source>
</evidence>
<dbReference type="OrthoDB" id="191139at2759"/>
<evidence type="ECO:0000256" key="2">
    <source>
        <dbReference type="ARBA" id="ARBA00022857"/>
    </source>
</evidence>
<accession>G9N0W2</accession>
<organism evidence="4 5">
    <name type="scientific">Hypocrea virens (strain Gv29-8 / FGSC 10586)</name>
    <name type="common">Gliocladium virens</name>
    <name type="synonym">Trichoderma virens</name>
    <dbReference type="NCBI Taxonomy" id="413071"/>
    <lineage>
        <taxon>Eukaryota</taxon>
        <taxon>Fungi</taxon>
        <taxon>Dikarya</taxon>
        <taxon>Ascomycota</taxon>
        <taxon>Pezizomycotina</taxon>
        <taxon>Sordariomycetes</taxon>
        <taxon>Hypocreomycetidae</taxon>
        <taxon>Hypocreales</taxon>
        <taxon>Hypocreaceae</taxon>
        <taxon>Trichoderma</taxon>
    </lineage>
</organism>
<keyword evidence="3" id="KW-0560">Oxidoreductase</keyword>
<dbReference type="Pfam" id="PF00106">
    <property type="entry name" value="adh_short"/>
    <property type="match status" value="1"/>
</dbReference>
<dbReference type="PRINTS" id="PR00081">
    <property type="entry name" value="GDHRDH"/>
</dbReference>
<dbReference type="PANTHER" id="PTHR24320">
    <property type="entry name" value="RETINOL DEHYDROGENASE"/>
    <property type="match status" value="1"/>
</dbReference>
<dbReference type="GeneID" id="25794509"/>
<dbReference type="InterPro" id="IPR002347">
    <property type="entry name" value="SDR_fam"/>
</dbReference>
<dbReference type="VEuPathDB" id="FungiDB:TRIVIDRAFT_46185"/>
<comment type="caution">
    <text evidence="4">The sequence shown here is derived from an EMBL/GenBank/DDBJ whole genome shotgun (WGS) entry which is preliminary data.</text>
</comment>
<proteinExistence type="inferred from homology"/>
<dbReference type="Proteomes" id="UP000007115">
    <property type="component" value="Unassembled WGS sequence"/>
</dbReference>
<dbReference type="Gene3D" id="3.40.50.720">
    <property type="entry name" value="NAD(P)-binding Rossmann-like Domain"/>
    <property type="match status" value="1"/>
</dbReference>
<protein>
    <recommendedName>
        <fullName evidence="6">NAD(P)-binding protein</fullName>
    </recommendedName>
</protein>
<evidence type="ECO:0000313" key="4">
    <source>
        <dbReference type="EMBL" id="EHK19395.1"/>
    </source>
</evidence>
<evidence type="ECO:0000256" key="3">
    <source>
        <dbReference type="ARBA" id="ARBA00023002"/>
    </source>
</evidence>
<keyword evidence="5" id="KW-1185">Reference proteome</keyword>
<dbReference type="SUPFAM" id="SSF51735">
    <property type="entry name" value="NAD(P)-binding Rossmann-fold domains"/>
    <property type="match status" value="1"/>
</dbReference>
<reference evidence="4 5" key="1">
    <citation type="journal article" date="2011" name="Genome Biol.">
        <title>Comparative genome sequence analysis underscores mycoparasitism as the ancestral life style of Trichoderma.</title>
        <authorList>
            <person name="Kubicek C.P."/>
            <person name="Herrera-Estrella A."/>
            <person name="Seidl-Seiboth V."/>
            <person name="Martinez D.A."/>
            <person name="Druzhinina I.S."/>
            <person name="Thon M."/>
            <person name="Zeilinger S."/>
            <person name="Casas-Flores S."/>
            <person name="Horwitz B.A."/>
            <person name="Mukherjee P.K."/>
            <person name="Mukherjee M."/>
            <person name="Kredics L."/>
            <person name="Alcaraz L.D."/>
            <person name="Aerts A."/>
            <person name="Antal Z."/>
            <person name="Atanasova L."/>
            <person name="Cervantes-Badillo M.G."/>
            <person name="Challacombe J."/>
            <person name="Chertkov O."/>
            <person name="McCluskey K."/>
            <person name="Coulpier F."/>
            <person name="Deshpande N."/>
            <person name="von Doehren H."/>
            <person name="Ebbole D.J."/>
            <person name="Esquivel-Naranjo E.U."/>
            <person name="Fekete E."/>
            <person name="Flipphi M."/>
            <person name="Glaser F."/>
            <person name="Gomez-Rodriguez E.Y."/>
            <person name="Gruber S."/>
            <person name="Han C."/>
            <person name="Henrissat B."/>
            <person name="Hermosa R."/>
            <person name="Hernandez-Onate M."/>
            <person name="Karaffa L."/>
            <person name="Kosti I."/>
            <person name="Le Crom S."/>
            <person name="Lindquist E."/>
            <person name="Lucas S."/>
            <person name="Luebeck M."/>
            <person name="Luebeck P.S."/>
            <person name="Margeot A."/>
            <person name="Metz B."/>
            <person name="Misra M."/>
            <person name="Nevalainen H."/>
            <person name="Omann M."/>
            <person name="Packer N."/>
            <person name="Perrone G."/>
            <person name="Uresti-Rivera E.E."/>
            <person name="Salamov A."/>
            <person name="Schmoll M."/>
            <person name="Seiboth B."/>
            <person name="Shapiro H."/>
            <person name="Sukno S."/>
            <person name="Tamayo-Ramos J.A."/>
            <person name="Tisch D."/>
            <person name="Wiest A."/>
            <person name="Wilkinson H.H."/>
            <person name="Zhang M."/>
            <person name="Coutinho P.M."/>
            <person name="Kenerley C.M."/>
            <person name="Monte E."/>
            <person name="Baker S.E."/>
            <person name="Grigoriev I.V."/>
        </authorList>
    </citation>
    <scope>NUCLEOTIDE SEQUENCE [LARGE SCALE GENOMIC DNA]</scope>
    <source>
        <strain evidence="5">Gv29-8 / FGSC 10586</strain>
    </source>
</reference>
<dbReference type="GO" id="GO:0016491">
    <property type="term" value="F:oxidoreductase activity"/>
    <property type="evidence" value="ECO:0007669"/>
    <property type="project" value="UniProtKB-KW"/>
</dbReference>
<dbReference type="STRING" id="413071.G9N0W2"/>
<dbReference type="eggNOG" id="KOG1208">
    <property type="taxonomic scope" value="Eukaryota"/>
</dbReference>
<gene>
    <name evidence="4" type="ORF">TRIVIDRAFT_46185</name>
</gene>
<keyword evidence="2" id="KW-0521">NADP</keyword>
<evidence type="ECO:0000313" key="5">
    <source>
        <dbReference type="Proteomes" id="UP000007115"/>
    </source>
</evidence>
<dbReference type="HOGENOM" id="CLU_010194_44_6_1"/>
<name>G9N0W2_HYPVG</name>
<dbReference type="OMA" id="QSKCANT"/>
<dbReference type="InterPro" id="IPR036291">
    <property type="entry name" value="NAD(P)-bd_dom_sf"/>
</dbReference>
<comment type="similarity">
    <text evidence="1">Belongs to the short-chain dehydrogenases/reductases (SDR) family.</text>
</comment>
<evidence type="ECO:0000256" key="1">
    <source>
        <dbReference type="ARBA" id="ARBA00006484"/>
    </source>
</evidence>
<dbReference type="EMBL" id="ABDF02000083">
    <property type="protein sequence ID" value="EHK19395.1"/>
    <property type="molecule type" value="Genomic_DNA"/>
</dbReference>